<reference evidence="1 2" key="1">
    <citation type="submission" date="2018-02" db="EMBL/GenBank/DDBJ databases">
        <title>Draft genome sequences of four Legionella pneumophila clinical strains isolated in Ontario.</title>
        <authorList>
            <person name="Fortuna A."/>
            <person name="Ramnarine R."/>
            <person name="Li A."/>
            <person name="Frantz C."/>
            <person name="Mallo G."/>
        </authorList>
    </citation>
    <scope>NUCLEOTIDE SEQUENCE [LARGE SCALE GENOMIC DNA]</scope>
    <source>
        <strain evidence="1 2">LG61</strain>
    </source>
</reference>
<evidence type="ECO:0000313" key="2">
    <source>
        <dbReference type="Proteomes" id="UP000239239"/>
    </source>
</evidence>
<name>A0A2S6EVT6_LEGPN</name>
<gene>
    <name evidence="1" type="ORF">C3928_13080</name>
</gene>
<proteinExistence type="predicted"/>
<protein>
    <submittedName>
        <fullName evidence="1">Uncharacterized protein</fullName>
    </submittedName>
</protein>
<accession>A0A2S6EVT6</accession>
<dbReference type="AlphaFoldDB" id="A0A2S6EVT6"/>
<sequence length="135" mass="15639">MKLIINKKNRAESIALDVESTMTVNELFLILYTHRSKRYEPLSFNEYQKFISVYQCLLYGDQFINKLLPGTNLADYRLEDPCHLTWEEFTEKQCLLADVEASRILLWQANKKACKPEMEKELVSAANSDGMNPGI</sequence>
<evidence type="ECO:0000313" key="1">
    <source>
        <dbReference type="EMBL" id="PPK29292.1"/>
    </source>
</evidence>
<dbReference type="EMBL" id="PQWY01000018">
    <property type="protein sequence ID" value="PPK29292.1"/>
    <property type="molecule type" value="Genomic_DNA"/>
</dbReference>
<comment type="caution">
    <text evidence="1">The sequence shown here is derived from an EMBL/GenBank/DDBJ whole genome shotgun (WGS) entry which is preliminary data.</text>
</comment>
<dbReference type="Proteomes" id="UP000239239">
    <property type="component" value="Unassembled WGS sequence"/>
</dbReference>
<dbReference type="RefSeq" id="WP_027228149.1">
    <property type="nucleotide sequence ID" value="NZ_CP017601.1"/>
</dbReference>
<dbReference type="OrthoDB" id="5647401at2"/>
<organism evidence="1 2">
    <name type="scientific">Legionella pneumophila</name>
    <dbReference type="NCBI Taxonomy" id="446"/>
    <lineage>
        <taxon>Bacteria</taxon>
        <taxon>Pseudomonadati</taxon>
        <taxon>Pseudomonadota</taxon>
        <taxon>Gammaproteobacteria</taxon>
        <taxon>Legionellales</taxon>
        <taxon>Legionellaceae</taxon>
        <taxon>Legionella</taxon>
    </lineage>
</organism>